<dbReference type="AlphaFoldDB" id="A0A7E5WHC5"/>
<feature type="compositionally biased region" description="Basic residues" evidence="1">
    <location>
        <begin position="344"/>
        <end position="357"/>
    </location>
</feature>
<feature type="compositionally biased region" description="Basic and acidic residues" evidence="1">
    <location>
        <begin position="158"/>
        <end position="168"/>
    </location>
</feature>
<evidence type="ECO:0000256" key="2">
    <source>
        <dbReference type="SAM" id="SignalP"/>
    </source>
</evidence>
<dbReference type="Proteomes" id="UP000322000">
    <property type="component" value="Chromosome 17"/>
</dbReference>
<feature type="compositionally biased region" description="Basic and acidic residues" evidence="1">
    <location>
        <begin position="183"/>
        <end position="203"/>
    </location>
</feature>
<keyword evidence="3" id="KW-1185">Reference proteome</keyword>
<feature type="region of interest" description="Disordered" evidence="1">
    <location>
        <begin position="337"/>
        <end position="357"/>
    </location>
</feature>
<gene>
    <name evidence="4" type="primary">LOC113502669</name>
</gene>
<dbReference type="GeneID" id="113502669"/>
<dbReference type="RefSeq" id="XP_026740123.1">
    <property type="nucleotide sequence ID" value="XM_026884322.1"/>
</dbReference>
<name>A0A7E5WHC5_TRINI</name>
<feature type="region of interest" description="Disordered" evidence="1">
    <location>
        <begin position="28"/>
        <end position="58"/>
    </location>
</feature>
<keyword evidence="2" id="KW-0732">Signal</keyword>
<accession>A0A7E5WHC5</accession>
<proteinExistence type="predicted"/>
<feature type="chain" id="PRO_5028980287" evidence="2">
    <location>
        <begin position="17"/>
        <end position="357"/>
    </location>
</feature>
<evidence type="ECO:0000313" key="3">
    <source>
        <dbReference type="Proteomes" id="UP000322000"/>
    </source>
</evidence>
<feature type="compositionally biased region" description="Basic and acidic residues" evidence="1">
    <location>
        <begin position="30"/>
        <end position="56"/>
    </location>
</feature>
<dbReference type="OrthoDB" id="10673359at2759"/>
<sequence>MLKIVALIAFIGACGAIENGYSSQSFHFGNHRDRHDNHQQDHHRSGDIRAHTDHHDPKKYHGLGVIRVLDQNYGHDEHHDHEHHDHIEQQDNVMHEKHAQGDVDVHDEHNGLRQDKAAHIEHRTNGEDHINNYLKDKHHTLGVIYVPDEHDEDDDDDSEHHQSNDHELGAQNSFHGHDKLHHHHEDFHDHVEHQSQNDHYDHKEHHKHNENHHAHNDHVSEHKIELSVQHIVEHGSHQDISTEPDMEEHNIKLKEMEQEHVGVAPVMENNEDEIHKKPIVPVKIAVPVAHYVQSDHHEQGISLQHMNSHHLAHPVRALTNHGIDSVQYVFENQGKVSHTGDHRSHGHAVKGVHSLHV</sequence>
<dbReference type="KEGG" id="tnl:113502669"/>
<feature type="signal peptide" evidence="2">
    <location>
        <begin position="1"/>
        <end position="16"/>
    </location>
</feature>
<evidence type="ECO:0000256" key="1">
    <source>
        <dbReference type="SAM" id="MobiDB-lite"/>
    </source>
</evidence>
<feature type="region of interest" description="Disordered" evidence="1">
    <location>
        <begin position="148"/>
        <end position="214"/>
    </location>
</feature>
<dbReference type="InParanoid" id="A0A7E5WHC5"/>
<reference evidence="4" key="1">
    <citation type="submission" date="2025-08" db="UniProtKB">
        <authorList>
            <consortium name="RefSeq"/>
        </authorList>
    </citation>
    <scope>IDENTIFICATION</scope>
</reference>
<evidence type="ECO:0000313" key="4">
    <source>
        <dbReference type="RefSeq" id="XP_026740123.1"/>
    </source>
</evidence>
<organism evidence="3 4">
    <name type="scientific">Trichoplusia ni</name>
    <name type="common">Cabbage looper</name>
    <dbReference type="NCBI Taxonomy" id="7111"/>
    <lineage>
        <taxon>Eukaryota</taxon>
        <taxon>Metazoa</taxon>
        <taxon>Ecdysozoa</taxon>
        <taxon>Arthropoda</taxon>
        <taxon>Hexapoda</taxon>
        <taxon>Insecta</taxon>
        <taxon>Pterygota</taxon>
        <taxon>Neoptera</taxon>
        <taxon>Endopterygota</taxon>
        <taxon>Lepidoptera</taxon>
        <taxon>Glossata</taxon>
        <taxon>Ditrysia</taxon>
        <taxon>Noctuoidea</taxon>
        <taxon>Noctuidae</taxon>
        <taxon>Plusiinae</taxon>
        <taxon>Trichoplusia</taxon>
    </lineage>
</organism>
<protein>
    <submittedName>
        <fullName evidence="4">Histidine-rich glycoprotein-like</fullName>
    </submittedName>
</protein>